<name>A0A1A9WFD4_9MUSC</name>
<dbReference type="STRING" id="37001.A0A1A9WFD4"/>
<proteinExistence type="predicted"/>
<dbReference type="GO" id="GO:0046949">
    <property type="term" value="P:fatty-acyl-CoA biosynthetic process"/>
    <property type="evidence" value="ECO:0007669"/>
    <property type="project" value="TreeGrafter"/>
</dbReference>
<keyword evidence="5" id="KW-1185">Reference proteome</keyword>
<dbReference type="PANTHER" id="PTHR24096:SF353">
    <property type="entry name" value="GH16244P-RELATED"/>
    <property type="match status" value="1"/>
</dbReference>
<dbReference type="Gene3D" id="3.40.50.12780">
    <property type="entry name" value="N-terminal domain of ligase-like"/>
    <property type="match status" value="1"/>
</dbReference>
<feature type="domain" description="AMP-dependent synthetase/ligase" evidence="3">
    <location>
        <begin position="230"/>
        <end position="293"/>
    </location>
</feature>
<dbReference type="PROSITE" id="PS00455">
    <property type="entry name" value="AMP_BINDING"/>
    <property type="match status" value="1"/>
</dbReference>
<sequence length="484" mass="54549">MISTQTTYNSEKKIWHGLQKPLDYGPNSSLGSAILESLMKDPNHITQICHPSGKTYTNSEIANLTIRVAQYFQKLQFKLGDIVGICAVNSDFIAPLIFGAWTIGLIVNTMDTSFDVDGLRHAFVMTKPKIMFCDGTIYHKIKELFEECNLTKRIYTMKDHIEGVPNINEFLKGTGEEQQFKVPSLPNGSNEVAVILFSSGTTGLPKGVCLSHANLLNRTILYSYIPKLLFITGYGMSETSGACTYGEMKAEFDVGEVAANMELKVVDDDNVPLGCGKLGELHLRSSLPWHGYYKDPKATAAICDSERWIHSGDIGYVDENGRYRVKKFLDKSVDYMLSRLANSEEERNLLAKEKDSVITNISECIESHLSKLDEYDSELFSIPGYVLLPSDDSKLKVCTEEDEEKQNQYVQQLKQEFLENSLMLASIKLENEKYDALENLFQDEMAIEDELKEMLNNYDNQISTKIFNIIKSLVAKITNEAPNF</sequence>
<dbReference type="Gene3D" id="3.40.50.980">
    <property type="match status" value="1"/>
</dbReference>
<dbReference type="SUPFAM" id="SSF56801">
    <property type="entry name" value="Acetyl-CoA synthetase-like"/>
    <property type="match status" value="1"/>
</dbReference>
<comment type="subcellular location">
    <subcellularLocation>
        <location evidence="1">Peroxisome</location>
    </subcellularLocation>
</comment>
<evidence type="ECO:0000313" key="5">
    <source>
        <dbReference type="Proteomes" id="UP000091820"/>
    </source>
</evidence>
<evidence type="ECO:0000256" key="1">
    <source>
        <dbReference type="ARBA" id="ARBA00004275"/>
    </source>
</evidence>
<dbReference type="EnsemblMetazoa" id="GBRI017648-RA">
    <property type="protein sequence ID" value="GBRI017648-PA"/>
    <property type="gene ID" value="GBRI017648"/>
</dbReference>
<organism evidence="4 5">
    <name type="scientific">Glossina brevipalpis</name>
    <dbReference type="NCBI Taxonomy" id="37001"/>
    <lineage>
        <taxon>Eukaryota</taxon>
        <taxon>Metazoa</taxon>
        <taxon>Ecdysozoa</taxon>
        <taxon>Arthropoda</taxon>
        <taxon>Hexapoda</taxon>
        <taxon>Insecta</taxon>
        <taxon>Pterygota</taxon>
        <taxon>Neoptera</taxon>
        <taxon>Endopterygota</taxon>
        <taxon>Diptera</taxon>
        <taxon>Brachycera</taxon>
        <taxon>Muscomorpha</taxon>
        <taxon>Hippoboscoidea</taxon>
        <taxon>Glossinidae</taxon>
        <taxon>Glossina</taxon>
    </lineage>
</organism>
<reference evidence="5" key="1">
    <citation type="submission" date="2014-03" db="EMBL/GenBank/DDBJ databases">
        <authorList>
            <person name="Aksoy S."/>
            <person name="Warren W."/>
            <person name="Wilson R.K."/>
        </authorList>
    </citation>
    <scope>NUCLEOTIDE SEQUENCE [LARGE SCALE GENOMIC DNA]</scope>
    <source>
        <strain evidence="5">IAEA</strain>
    </source>
</reference>
<feature type="domain" description="AMP-dependent synthetase/ligase" evidence="3">
    <location>
        <begin position="41"/>
        <end position="222"/>
    </location>
</feature>
<dbReference type="Pfam" id="PF00501">
    <property type="entry name" value="AMP-binding"/>
    <property type="match status" value="2"/>
</dbReference>
<evidence type="ECO:0000259" key="3">
    <source>
        <dbReference type="Pfam" id="PF00501"/>
    </source>
</evidence>
<accession>A0A1A9WFD4</accession>
<evidence type="ECO:0000313" key="4">
    <source>
        <dbReference type="EnsemblMetazoa" id="GBRI017648-PA"/>
    </source>
</evidence>
<dbReference type="AlphaFoldDB" id="A0A1A9WFD4"/>
<dbReference type="VEuPathDB" id="VectorBase:GBRI017648"/>
<protein>
    <recommendedName>
        <fullName evidence="3">AMP-dependent synthetase/ligase domain-containing protein</fullName>
    </recommendedName>
</protein>
<dbReference type="InterPro" id="IPR042099">
    <property type="entry name" value="ANL_N_sf"/>
</dbReference>
<dbReference type="Proteomes" id="UP000091820">
    <property type="component" value="Unassembled WGS sequence"/>
</dbReference>
<dbReference type="GO" id="GO:0004467">
    <property type="term" value="F:long-chain fatty acid-CoA ligase activity"/>
    <property type="evidence" value="ECO:0007669"/>
    <property type="project" value="TreeGrafter"/>
</dbReference>
<dbReference type="InterPro" id="IPR020845">
    <property type="entry name" value="AMP-binding_CS"/>
</dbReference>
<dbReference type="GO" id="GO:0005777">
    <property type="term" value="C:peroxisome"/>
    <property type="evidence" value="ECO:0007669"/>
    <property type="project" value="UniProtKB-SubCell"/>
</dbReference>
<dbReference type="InterPro" id="IPR000873">
    <property type="entry name" value="AMP-dep_synth/lig_dom"/>
</dbReference>
<keyword evidence="2" id="KW-0576">Peroxisome</keyword>
<reference evidence="4" key="2">
    <citation type="submission" date="2020-05" db="UniProtKB">
        <authorList>
            <consortium name="EnsemblMetazoa"/>
        </authorList>
    </citation>
    <scope>IDENTIFICATION</scope>
    <source>
        <strain evidence="4">IAEA</strain>
    </source>
</reference>
<dbReference type="PANTHER" id="PTHR24096">
    <property type="entry name" value="LONG-CHAIN-FATTY-ACID--COA LIGASE"/>
    <property type="match status" value="1"/>
</dbReference>
<dbReference type="Gene3D" id="2.30.38.10">
    <property type="entry name" value="Luciferase, Domain 3"/>
    <property type="match status" value="1"/>
</dbReference>
<evidence type="ECO:0000256" key="2">
    <source>
        <dbReference type="ARBA" id="ARBA00023140"/>
    </source>
</evidence>